<feature type="domain" description="UDP-3-O-[3-hydroxymyristoyl] glucosamine N-acyltransferase non-repeat region" evidence="8">
    <location>
        <begin position="22"/>
        <end position="89"/>
    </location>
</feature>
<comment type="catalytic activity">
    <reaction evidence="7">
        <text>a UDP-3-O-[(3R)-3-hydroxyacyl]-alpha-D-glucosamine + a (3R)-hydroxyacyl-[ACP] = a UDP-2-N,3-O-bis[(3R)-3-hydroxyacyl]-alpha-D-glucosamine + holo-[ACP] + H(+)</text>
        <dbReference type="Rhea" id="RHEA:53836"/>
        <dbReference type="Rhea" id="RHEA-COMP:9685"/>
        <dbReference type="Rhea" id="RHEA-COMP:9945"/>
        <dbReference type="ChEBI" id="CHEBI:15378"/>
        <dbReference type="ChEBI" id="CHEBI:64479"/>
        <dbReference type="ChEBI" id="CHEBI:78827"/>
        <dbReference type="ChEBI" id="CHEBI:137740"/>
        <dbReference type="ChEBI" id="CHEBI:137748"/>
        <dbReference type="EC" id="2.3.1.191"/>
    </reaction>
</comment>
<keyword evidence="3 7" id="KW-0808">Transferase</keyword>
<dbReference type="InterPro" id="IPR001451">
    <property type="entry name" value="Hexapep"/>
</dbReference>
<dbReference type="InterPro" id="IPR018357">
    <property type="entry name" value="Hexapep_transf_CS"/>
</dbReference>
<dbReference type="CDD" id="cd03352">
    <property type="entry name" value="LbH_LpxD"/>
    <property type="match status" value="1"/>
</dbReference>
<dbReference type="Pfam" id="PF00132">
    <property type="entry name" value="Hexapep"/>
    <property type="match status" value="2"/>
</dbReference>
<comment type="similarity">
    <text evidence="7">Belongs to the transferase hexapeptide repeat family. LpxD subfamily.</text>
</comment>
<dbReference type="EC" id="2.3.1.191" evidence="7"/>
<dbReference type="NCBIfam" id="NF002060">
    <property type="entry name" value="PRK00892.1"/>
    <property type="match status" value="1"/>
</dbReference>
<dbReference type="InterPro" id="IPR007691">
    <property type="entry name" value="LpxD"/>
</dbReference>
<dbReference type="RefSeq" id="WP_340236639.1">
    <property type="nucleotide sequence ID" value="NZ_JBBEWC010000006.1"/>
</dbReference>
<evidence type="ECO:0000313" key="9">
    <source>
        <dbReference type="EMBL" id="MFD2519580.1"/>
    </source>
</evidence>
<dbReference type="EMBL" id="JBHULC010000003">
    <property type="protein sequence ID" value="MFD2519580.1"/>
    <property type="molecule type" value="Genomic_DNA"/>
</dbReference>
<name>A0ABW5J3S9_9BACT</name>
<dbReference type="Pfam" id="PF04613">
    <property type="entry name" value="LpxD"/>
    <property type="match status" value="1"/>
</dbReference>
<dbReference type="InterPro" id="IPR020573">
    <property type="entry name" value="UDP_GlcNAc_AcTrfase_non-rep"/>
</dbReference>
<accession>A0ABW5J3S9</accession>
<evidence type="ECO:0000259" key="8">
    <source>
        <dbReference type="Pfam" id="PF04613"/>
    </source>
</evidence>
<dbReference type="PANTHER" id="PTHR43378:SF2">
    <property type="entry name" value="UDP-3-O-ACYLGLUCOSAMINE N-ACYLTRANSFERASE 1, MITOCHONDRIAL-RELATED"/>
    <property type="match status" value="1"/>
</dbReference>
<evidence type="ECO:0000256" key="4">
    <source>
        <dbReference type="ARBA" id="ARBA00022737"/>
    </source>
</evidence>
<dbReference type="GO" id="GO:0103118">
    <property type="term" value="F:UDP-3-O-[(3R)-3-hydroxyacyl]-glucosamine N-acyltransferase activity"/>
    <property type="evidence" value="ECO:0007669"/>
    <property type="project" value="UniProtKB-EC"/>
</dbReference>
<evidence type="ECO:0000313" key="10">
    <source>
        <dbReference type="Proteomes" id="UP001597510"/>
    </source>
</evidence>
<dbReference type="InterPro" id="IPR011004">
    <property type="entry name" value="Trimer_LpxA-like_sf"/>
</dbReference>
<dbReference type="PANTHER" id="PTHR43378">
    <property type="entry name" value="UDP-3-O-ACYLGLUCOSAMINE N-ACYLTRANSFERASE"/>
    <property type="match status" value="1"/>
</dbReference>
<organism evidence="9 10">
    <name type="scientific">Emticicia soli</name>
    <dbReference type="NCBI Taxonomy" id="2027878"/>
    <lineage>
        <taxon>Bacteria</taxon>
        <taxon>Pseudomonadati</taxon>
        <taxon>Bacteroidota</taxon>
        <taxon>Cytophagia</taxon>
        <taxon>Cytophagales</taxon>
        <taxon>Leadbetterellaceae</taxon>
        <taxon>Emticicia</taxon>
    </lineage>
</organism>
<evidence type="ECO:0000256" key="6">
    <source>
        <dbReference type="ARBA" id="ARBA00023315"/>
    </source>
</evidence>
<keyword evidence="4 7" id="KW-0677">Repeat</keyword>
<evidence type="ECO:0000256" key="2">
    <source>
        <dbReference type="ARBA" id="ARBA00022556"/>
    </source>
</evidence>
<evidence type="ECO:0000256" key="7">
    <source>
        <dbReference type="HAMAP-Rule" id="MF_00523"/>
    </source>
</evidence>
<protein>
    <recommendedName>
        <fullName evidence="7">UDP-3-O-acylglucosamine N-acyltransferase</fullName>
        <ecNumber evidence="7">2.3.1.191</ecNumber>
    </recommendedName>
</protein>
<comment type="pathway">
    <text evidence="7">Bacterial outer membrane biogenesis; LPS lipid A biosynthesis.</text>
</comment>
<sequence>MQFTIKQIAHLLNGEVRGDGSLTVSKLAKIEQGNKGDISFLANHKYEQFIYTTKASAVIVGKDFVPKKDISASLIVVDNPYTSFTQLLEEYQKILNFSKKGIEQPVFVGEGSEIGEGIYQGAFSYIGNNSKIGKNVKIYPQAYIGDNVVIGDNTLIYAGVKIYNNSVIGNNCVIHAGAVIGSDGFGFAPQEDGSYRTIPQLGNVVIEDNVSIGANTTIDCATMGSTIIRQGVKIDNLVQIAHNVEIGKNTVIAAQNGIAGSSIIGENCVFGGQVGIVGHISIANGTKVGAQSGITKTIKKENTSISGMPAFELNDYLRSVSIFRKLPQLDKQVRDLEKRLEELIEEGLFSEA</sequence>
<dbReference type="PROSITE" id="PS00101">
    <property type="entry name" value="HEXAPEP_TRANSFERASES"/>
    <property type="match status" value="1"/>
</dbReference>
<dbReference type="Proteomes" id="UP001597510">
    <property type="component" value="Unassembled WGS sequence"/>
</dbReference>
<evidence type="ECO:0000256" key="3">
    <source>
        <dbReference type="ARBA" id="ARBA00022679"/>
    </source>
</evidence>
<dbReference type="SUPFAM" id="SSF51161">
    <property type="entry name" value="Trimeric LpxA-like enzymes"/>
    <property type="match status" value="1"/>
</dbReference>
<proteinExistence type="inferred from homology"/>
<evidence type="ECO:0000256" key="5">
    <source>
        <dbReference type="ARBA" id="ARBA00023098"/>
    </source>
</evidence>
<keyword evidence="6 7" id="KW-0012">Acyltransferase</keyword>
<feature type="active site" description="Proton acceptor" evidence="7">
    <location>
        <position position="242"/>
    </location>
</feature>
<keyword evidence="1 7" id="KW-0444">Lipid biosynthesis</keyword>
<dbReference type="NCBIfam" id="TIGR01853">
    <property type="entry name" value="lipid_A_lpxD"/>
    <property type="match status" value="1"/>
</dbReference>
<gene>
    <name evidence="7 9" type="primary">lpxD</name>
    <name evidence="9" type="ORF">ACFSR2_01710</name>
</gene>
<keyword evidence="10" id="KW-1185">Reference proteome</keyword>
<keyword evidence="5 7" id="KW-0443">Lipid metabolism</keyword>
<comment type="subunit">
    <text evidence="7">Homotrimer.</text>
</comment>
<evidence type="ECO:0000256" key="1">
    <source>
        <dbReference type="ARBA" id="ARBA00022516"/>
    </source>
</evidence>
<dbReference type="Gene3D" id="2.160.10.10">
    <property type="entry name" value="Hexapeptide repeat proteins"/>
    <property type="match status" value="1"/>
</dbReference>
<keyword evidence="2 7" id="KW-0441">Lipid A biosynthesis</keyword>
<dbReference type="Pfam" id="PF14602">
    <property type="entry name" value="Hexapep_2"/>
    <property type="match status" value="1"/>
</dbReference>
<comment type="function">
    <text evidence="7">Catalyzes the N-acylation of UDP-3-O-acylglucosamine using 3-hydroxyacyl-ACP as the acyl donor. Is involved in the biosynthesis of lipid A, a phosphorylated glycolipid that anchors the lipopolysaccharide to the outer membrane of the cell.</text>
</comment>
<dbReference type="HAMAP" id="MF_00523">
    <property type="entry name" value="LpxD"/>
    <property type="match status" value="1"/>
</dbReference>
<reference evidence="10" key="1">
    <citation type="journal article" date="2019" name="Int. J. Syst. Evol. Microbiol.">
        <title>The Global Catalogue of Microorganisms (GCM) 10K type strain sequencing project: providing services to taxonomists for standard genome sequencing and annotation.</title>
        <authorList>
            <consortium name="The Broad Institute Genomics Platform"/>
            <consortium name="The Broad Institute Genome Sequencing Center for Infectious Disease"/>
            <person name="Wu L."/>
            <person name="Ma J."/>
        </authorList>
    </citation>
    <scope>NUCLEOTIDE SEQUENCE [LARGE SCALE GENOMIC DNA]</scope>
    <source>
        <strain evidence="10">KCTC 52344</strain>
    </source>
</reference>
<comment type="caution">
    <text evidence="9">The sequence shown here is derived from an EMBL/GenBank/DDBJ whole genome shotgun (WGS) entry which is preliminary data.</text>
</comment>
<dbReference type="Gene3D" id="3.40.1390.10">
    <property type="entry name" value="MurE/MurF, N-terminal domain"/>
    <property type="match status" value="1"/>
</dbReference>